<sequence>DKRAVVIVSVLLSVVFLVVITAIAVCYRRAKARKRTRREAEEFNRKHPVRNLPPEFIKGIRTRRDAV</sequence>
<keyword evidence="1" id="KW-0472">Membrane</keyword>
<protein>
    <submittedName>
        <fullName evidence="2">Uncharacterized protein</fullName>
    </submittedName>
</protein>
<name>A0A0L0FIX1_9EUKA</name>
<organism evidence="2 3">
    <name type="scientific">Sphaeroforma arctica JP610</name>
    <dbReference type="NCBI Taxonomy" id="667725"/>
    <lineage>
        <taxon>Eukaryota</taxon>
        <taxon>Ichthyosporea</taxon>
        <taxon>Ichthyophonida</taxon>
        <taxon>Sphaeroforma</taxon>
    </lineage>
</organism>
<evidence type="ECO:0000313" key="3">
    <source>
        <dbReference type="Proteomes" id="UP000054560"/>
    </source>
</evidence>
<keyword evidence="3" id="KW-1185">Reference proteome</keyword>
<dbReference type="GeneID" id="25911295"/>
<reference evidence="2 3" key="1">
    <citation type="submission" date="2011-02" db="EMBL/GenBank/DDBJ databases">
        <title>The Genome Sequence of Sphaeroforma arctica JP610.</title>
        <authorList>
            <consortium name="The Broad Institute Genome Sequencing Platform"/>
            <person name="Russ C."/>
            <person name="Cuomo C."/>
            <person name="Young S.K."/>
            <person name="Zeng Q."/>
            <person name="Gargeya S."/>
            <person name="Alvarado L."/>
            <person name="Berlin A."/>
            <person name="Chapman S.B."/>
            <person name="Chen Z."/>
            <person name="Freedman E."/>
            <person name="Gellesch M."/>
            <person name="Goldberg J."/>
            <person name="Griggs A."/>
            <person name="Gujja S."/>
            <person name="Heilman E."/>
            <person name="Heiman D."/>
            <person name="Howarth C."/>
            <person name="Mehta T."/>
            <person name="Neiman D."/>
            <person name="Pearson M."/>
            <person name="Roberts A."/>
            <person name="Saif S."/>
            <person name="Shea T."/>
            <person name="Shenoy N."/>
            <person name="Sisk P."/>
            <person name="Stolte C."/>
            <person name="Sykes S."/>
            <person name="White J."/>
            <person name="Yandava C."/>
            <person name="Burger G."/>
            <person name="Gray M.W."/>
            <person name="Holland P.W.H."/>
            <person name="King N."/>
            <person name="Lang F.B.F."/>
            <person name="Roger A.J."/>
            <person name="Ruiz-Trillo I."/>
            <person name="Haas B."/>
            <person name="Nusbaum C."/>
            <person name="Birren B."/>
        </authorList>
    </citation>
    <scope>NUCLEOTIDE SEQUENCE [LARGE SCALE GENOMIC DNA]</scope>
    <source>
        <strain evidence="2 3">JP610</strain>
    </source>
</reference>
<feature type="transmembrane region" description="Helical" evidence="1">
    <location>
        <begin position="6"/>
        <end position="27"/>
    </location>
</feature>
<dbReference type="RefSeq" id="XP_014150626.1">
    <property type="nucleotide sequence ID" value="XM_014295151.1"/>
</dbReference>
<keyword evidence="1" id="KW-0812">Transmembrane</keyword>
<evidence type="ECO:0000313" key="2">
    <source>
        <dbReference type="EMBL" id="KNC76724.1"/>
    </source>
</evidence>
<dbReference type="Proteomes" id="UP000054560">
    <property type="component" value="Unassembled WGS sequence"/>
</dbReference>
<accession>A0A0L0FIX1</accession>
<dbReference type="EMBL" id="KQ242987">
    <property type="protein sequence ID" value="KNC76724.1"/>
    <property type="molecule type" value="Genomic_DNA"/>
</dbReference>
<feature type="non-terminal residue" evidence="2">
    <location>
        <position position="1"/>
    </location>
</feature>
<gene>
    <name evidence="2" type="ORF">SARC_10791</name>
</gene>
<keyword evidence="1" id="KW-1133">Transmembrane helix</keyword>
<proteinExistence type="predicted"/>
<evidence type="ECO:0000256" key="1">
    <source>
        <dbReference type="SAM" id="Phobius"/>
    </source>
</evidence>
<dbReference type="AlphaFoldDB" id="A0A0L0FIX1"/>